<proteinExistence type="predicted"/>
<keyword evidence="14" id="KW-1185">Reference proteome</keyword>
<dbReference type="GO" id="GO:0000976">
    <property type="term" value="F:transcription cis-regulatory region binding"/>
    <property type="evidence" value="ECO:0007669"/>
    <property type="project" value="UniProtKB-ARBA"/>
</dbReference>
<dbReference type="Proteomes" id="UP001417504">
    <property type="component" value="Unassembled WGS sequence"/>
</dbReference>
<keyword evidence="7" id="KW-0472">Membrane</keyword>
<evidence type="ECO:0000313" key="14">
    <source>
        <dbReference type="Proteomes" id="UP001417504"/>
    </source>
</evidence>
<keyword evidence="10" id="KW-0539">Nucleus</keyword>
<keyword evidence="3" id="KW-0812">Transmembrane</keyword>
<protein>
    <recommendedName>
        <fullName evidence="12">NAC domain-containing protein</fullName>
    </recommendedName>
</protein>
<dbReference type="GO" id="GO:0005634">
    <property type="term" value="C:nucleus"/>
    <property type="evidence" value="ECO:0007669"/>
    <property type="project" value="UniProtKB-SubCell"/>
</dbReference>
<evidence type="ECO:0000256" key="1">
    <source>
        <dbReference type="ARBA" id="ARBA00004123"/>
    </source>
</evidence>
<dbReference type="InterPro" id="IPR003441">
    <property type="entry name" value="NAC-dom"/>
</dbReference>
<dbReference type="GO" id="GO:0006355">
    <property type="term" value="P:regulation of DNA-templated transcription"/>
    <property type="evidence" value="ECO:0007669"/>
    <property type="project" value="InterPro"/>
</dbReference>
<dbReference type="FunFam" id="2.170.150.80:FF:000002">
    <property type="entry name" value="Nac domain-containing protein 86"/>
    <property type="match status" value="1"/>
</dbReference>
<dbReference type="Pfam" id="PF02365">
    <property type="entry name" value="NAM"/>
    <property type="match status" value="1"/>
</dbReference>
<evidence type="ECO:0000256" key="11">
    <source>
        <dbReference type="SAM" id="MobiDB-lite"/>
    </source>
</evidence>
<dbReference type="EMBL" id="JBBNAE010000007">
    <property type="protein sequence ID" value="KAK9109650.1"/>
    <property type="molecule type" value="Genomic_DNA"/>
</dbReference>
<evidence type="ECO:0000256" key="6">
    <source>
        <dbReference type="ARBA" id="ARBA00023125"/>
    </source>
</evidence>
<reference evidence="13 14" key="1">
    <citation type="submission" date="2024-01" db="EMBL/GenBank/DDBJ databases">
        <title>Genome assemblies of Stephania.</title>
        <authorList>
            <person name="Yang L."/>
        </authorList>
    </citation>
    <scope>NUCLEOTIDE SEQUENCE [LARGE SCALE GENOMIC DNA]</scope>
    <source>
        <strain evidence="13">QJT</strain>
        <tissue evidence="13">Leaf</tissue>
    </source>
</reference>
<evidence type="ECO:0000256" key="7">
    <source>
        <dbReference type="ARBA" id="ARBA00023136"/>
    </source>
</evidence>
<dbReference type="InterPro" id="IPR036093">
    <property type="entry name" value="NAC_dom_sf"/>
</dbReference>
<dbReference type="PANTHER" id="PTHR31744:SF216">
    <property type="entry name" value="NAC TRANSCRIPTION FACTOR"/>
    <property type="match status" value="1"/>
</dbReference>
<comment type="subcellular location">
    <subcellularLocation>
        <location evidence="2">Membrane</location>
        <topology evidence="2">Single-pass membrane protein</topology>
    </subcellularLocation>
    <subcellularLocation>
        <location evidence="1">Nucleus</location>
    </subcellularLocation>
</comment>
<evidence type="ECO:0000256" key="5">
    <source>
        <dbReference type="ARBA" id="ARBA00023015"/>
    </source>
</evidence>
<name>A0AAP0I6R8_9MAGN</name>
<dbReference type="PANTHER" id="PTHR31744">
    <property type="entry name" value="PROTEIN CUP-SHAPED COTYLEDON 2-RELATED"/>
    <property type="match status" value="1"/>
</dbReference>
<evidence type="ECO:0000256" key="8">
    <source>
        <dbReference type="ARBA" id="ARBA00023159"/>
    </source>
</evidence>
<dbReference type="AlphaFoldDB" id="A0AAP0I6R8"/>
<gene>
    <name evidence="13" type="ORF">Sjap_017710</name>
</gene>
<feature type="region of interest" description="Disordered" evidence="11">
    <location>
        <begin position="430"/>
        <end position="453"/>
    </location>
</feature>
<organism evidence="13 14">
    <name type="scientific">Stephania japonica</name>
    <dbReference type="NCBI Taxonomy" id="461633"/>
    <lineage>
        <taxon>Eukaryota</taxon>
        <taxon>Viridiplantae</taxon>
        <taxon>Streptophyta</taxon>
        <taxon>Embryophyta</taxon>
        <taxon>Tracheophyta</taxon>
        <taxon>Spermatophyta</taxon>
        <taxon>Magnoliopsida</taxon>
        <taxon>Ranunculales</taxon>
        <taxon>Menispermaceae</taxon>
        <taxon>Menispermoideae</taxon>
        <taxon>Cissampelideae</taxon>
        <taxon>Stephania</taxon>
    </lineage>
</organism>
<evidence type="ECO:0000313" key="13">
    <source>
        <dbReference type="EMBL" id="KAK9109650.1"/>
    </source>
</evidence>
<evidence type="ECO:0000256" key="10">
    <source>
        <dbReference type="ARBA" id="ARBA00023242"/>
    </source>
</evidence>
<keyword evidence="6" id="KW-0238">DNA-binding</keyword>
<dbReference type="GO" id="GO:0016020">
    <property type="term" value="C:membrane"/>
    <property type="evidence" value="ECO:0007669"/>
    <property type="project" value="UniProtKB-SubCell"/>
</dbReference>
<evidence type="ECO:0000256" key="2">
    <source>
        <dbReference type="ARBA" id="ARBA00004167"/>
    </source>
</evidence>
<feature type="domain" description="NAC" evidence="12">
    <location>
        <begin position="19"/>
        <end position="169"/>
    </location>
</feature>
<keyword evidence="5" id="KW-0805">Transcription regulation</keyword>
<keyword evidence="9" id="KW-0804">Transcription</keyword>
<keyword evidence="4" id="KW-1133">Transmembrane helix</keyword>
<dbReference type="PROSITE" id="PS51005">
    <property type="entry name" value="NAC"/>
    <property type="match status" value="1"/>
</dbReference>
<evidence type="ECO:0000259" key="12">
    <source>
        <dbReference type="PROSITE" id="PS51005"/>
    </source>
</evidence>
<accession>A0AAP0I6R8</accession>
<evidence type="ECO:0000256" key="3">
    <source>
        <dbReference type="ARBA" id="ARBA00022692"/>
    </source>
</evidence>
<dbReference type="Gene3D" id="2.170.150.80">
    <property type="entry name" value="NAC domain"/>
    <property type="match status" value="1"/>
</dbReference>
<dbReference type="SUPFAM" id="SSF101941">
    <property type="entry name" value="NAC domain"/>
    <property type="match status" value="1"/>
</dbReference>
<evidence type="ECO:0000256" key="9">
    <source>
        <dbReference type="ARBA" id="ARBA00023163"/>
    </source>
</evidence>
<sequence>MIVPGSSNVDEIFKNPKSWPPGFRFHPTEDELILYYLKRKICRIRIHLNVIRETDVYKWDPEELPGQSLLNNGDRQWFFFSPRDRKYPNGARNNRATRQGYWKATGKDRSITSRSRCVGNKKTLVFYKGRAPCGERTNWVMHEYTIDEEELKRCTNAKDYYALYKLFKKSGAGPKNGEQYGAPFCEEDWTEDGGYGEPERPNEEVVLPNANDQDKFEFDDFDDIDELLKVFVAEPEVNEPRNSVFTSLPPKDATEGEIERFLMGPSFGVAVSSEPSAGLHTCGEQWDEQISWNPVQSTASHFLPTEVPELTSSLNNYEQPTRGTDEVGFLELDDLCEEKKDDLDQGTSLSTLTKASDISAFGEIDELNGPDFYQDALMFLHDHGPIDHVAVASPHLAILGDDMSGQLDYQPPAVVDNAHDLWMHDTRSNIYPSSESNPSNPVAIHAQHSGIEI</sequence>
<keyword evidence="8" id="KW-0010">Activator</keyword>
<comment type="caution">
    <text evidence="13">The sequence shown here is derived from an EMBL/GenBank/DDBJ whole genome shotgun (WGS) entry which is preliminary data.</text>
</comment>
<feature type="compositionally biased region" description="Polar residues" evidence="11">
    <location>
        <begin position="430"/>
        <end position="440"/>
    </location>
</feature>
<evidence type="ECO:0000256" key="4">
    <source>
        <dbReference type="ARBA" id="ARBA00022989"/>
    </source>
</evidence>